<evidence type="ECO:0000259" key="9">
    <source>
        <dbReference type="Pfam" id="PF01979"/>
    </source>
</evidence>
<keyword evidence="3 5" id="KW-0378">Hydrolase</keyword>
<name>A0A921IJ68_9FIRM</name>
<evidence type="ECO:0000256" key="6">
    <source>
        <dbReference type="PIRSR" id="PIRSR038994-1"/>
    </source>
</evidence>
<feature type="binding site" evidence="7">
    <location>
        <position position="243"/>
    </location>
    <ligand>
        <name>substrate</name>
    </ligand>
</feature>
<feature type="binding site" evidence="8">
    <location>
        <position position="123"/>
    </location>
    <ligand>
        <name>Zn(2+)</name>
        <dbReference type="ChEBI" id="CHEBI:29105"/>
    </ligand>
</feature>
<dbReference type="Pfam" id="PF01979">
    <property type="entry name" value="Amidohydro_1"/>
    <property type="match status" value="1"/>
</dbReference>
<dbReference type="EC" id="3.5.1.25" evidence="10"/>
<protein>
    <submittedName>
        <fullName evidence="10">N-acetylglucosamine-6-phosphate deacetylase</fullName>
        <ecNumber evidence="10">3.5.1.25</ecNumber>
    </submittedName>
</protein>
<comment type="similarity">
    <text evidence="1 5">Belongs to the metallo-dependent hydrolases superfamily. NagA family.</text>
</comment>
<evidence type="ECO:0000256" key="5">
    <source>
        <dbReference type="PIRNR" id="PIRNR038994"/>
    </source>
</evidence>
<dbReference type="InterPro" id="IPR032466">
    <property type="entry name" value="Metal_Hydrolase"/>
</dbReference>
<dbReference type="Gene3D" id="3.20.20.140">
    <property type="entry name" value="Metal-dependent hydrolases"/>
    <property type="match status" value="1"/>
</dbReference>
<dbReference type="InterPro" id="IPR003764">
    <property type="entry name" value="GlcNAc_6-P_deAcase"/>
</dbReference>
<feature type="binding site" evidence="7">
    <location>
        <position position="220"/>
    </location>
    <ligand>
        <name>substrate</name>
    </ligand>
</feature>
<dbReference type="GO" id="GO:0046872">
    <property type="term" value="F:metal ion binding"/>
    <property type="evidence" value="ECO:0007669"/>
    <property type="project" value="UniProtKB-KW"/>
</dbReference>
<accession>A0A921IJ68</accession>
<evidence type="ECO:0000256" key="7">
    <source>
        <dbReference type="PIRSR" id="PIRSR038994-2"/>
    </source>
</evidence>
<dbReference type="Gene3D" id="2.30.40.10">
    <property type="entry name" value="Urease, subunit C, domain 1"/>
    <property type="match status" value="1"/>
</dbReference>
<keyword evidence="4 5" id="KW-0119">Carbohydrate metabolism</keyword>
<dbReference type="PANTHER" id="PTHR11113">
    <property type="entry name" value="N-ACETYLGLUCOSAMINE-6-PHOSPHATE DEACETYLASE"/>
    <property type="match status" value="1"/>
</dbReference>
<evidence type="ECO:0000256" key="3">
    <source>
        <dbReference type="ARBA" id="ARBA00022801"/>
    </source>
</evidence>
<dbReference type="EMBL" id="DYVE01000080">
    <property type="protein sequence ID" value="HJG27633.1"/>
    <property type="molecule type" value="Genomic_DNA"/>
</dbReference>
<feature type="binding site" evidence="7">
    <location>
        <begin position="212"/>
        <end position="213"/>
    </location>
    <ligand>
        <name>substrate</name>
    </ligand>
</feature>
<feature type="domain" description="Amidohydrolase-related" evidence="9">
    <location>
        <begin position="47"/>
        <end position="373"/>
    </location>
</feature>
<comment type="cofactor">
    <cofactor evidence="8">
        <name>a divalent metal cation</name>
        <dbReference type="ChEBI" id="CHEBI:60240"/>
    </cofactor>
    <text evidence="8">Binds 1 divalent metal cation per subunit.</text>
</comment>
<dbReference type="Proteomes" id="UP000782880">
    <property type="component" value="Unassembled WGS sequence"/>
</dbReference>
<dbReference type="GO" id="GO:0008448">
    <property type="term" value="F:N-acetylglucosamine-6-phosphate deacetylase activity"/>
    <property type="evidence" value="ECO:0007669"/>
    <property type="project" value="UniProtKB-EC"/>
</dbReference>
<dbReference type="InterPro" id="IPR006680">
    <property type="entry name" value="Amidohydro-rel"/>
</dbReference>
<dbReference type="SUPFAM" id="SSF51556">
    <property type="entry name" value="Metallo-dependent hydrolases"/>
    <property type="match status" value="1"/>
</dbReference>
<gene>
    <name evidence="10" type="primary">nagA</name>
    <name evidence="10" type="ORF">K8V20_03175</name>
</gene>
<keyword evidence="2 8" id="KW-0479">Metal-binding</keyword>
<dbReference type="PIRSF" id="PIRSF038994">
    <property type="entry name" value="NagA"/>
    <property type="match status" value="1"/>
</dbReference>
<evidence type="ECO:0000256" key="2">
    <source>
        <dbReference type="ARBA" id="ARBA00022723"/>
    </source>
</evidence>
<dbReference type="NCBIfam" id="TIGR00221">
    <property type="entry name" value="nagA"/>
    <property type="match status" value="1"/>
</dbReference>
<evidence type="ECO:0000256" key="8">
    <source>
        <dbReference type="PIRSR" id="PIRSR038994-3"/>
    </source>
</evidence>
<comment type="caution">
    <text evidence="10">The sequence shown here is derived from an EMBL/GenBank/DDBJ whole genome shotgun (WGS) entry which is preliminary data.</text>
</comment>
<dbReference type="PANTHER" id="PTHR11113:SF14">
    <property type="entry name" value="N-ACETYLGLUCOSAMINE-6-PHOSPHATE DEACETYLASE"/>
    <property type="match status" value="1"/>
</dbReference>
<dbReference type="CDD" id="cd00854">
    <property type="entry name" value="NagA"/>
    <property type="match status" value="1"/>
</dbReference>
<feature type="binding site" evidence="7">
    <location>
        <position position="134"/>
    </location>
    <ligand>
        <name>substrate</name>
    </ligand>
</feature>
<dbReference type="AlphaFoldDB" id="A0A921IJ68"/>
<evidence type="ECO:0000313" key="10">
    <source>
        <dbReference type="EMBL" id="HJG27633.1"/>
    </source>
</evidence>
<dbReference type="InterPro" id="IPR011059">
    <property type="entry name" value="Metal-dep_hydrolase_composite"/>
</dbReference>
<dbReference type="GO" id="GO:0006046">
    <property type="term" value="P:N-acetylglucosamine catabolic process"/>
    <property type="evidence" value="ECO:0007669"/>
    <property type="project" value="TreeGrafter"/>
</dbReference>
<organism evidence="10 11">
    <name type="scientific">Subdoligranulum variabile</name>
    <dbReference type="NCBI Taxonomy" id="214851"/>
    <lineage>
        <taxon>Bacteria</taxon>
        <taxon>Bacillati</taxon>
        <taxon>Bacillota</taxon>
        <taxon>Clostridia</taxon>
        <taxon>Eubacteriales</taxon>
        <taxon>Oscillospiraceae</taxon>
        <taxon>Subdoligranulum</taxon>
    </lineage>
</organism>
<feature type="binding site" evidence="7">
    <location>
        <begin position="301"/>
        <end position="303"/>
    </location>
    <ligand>
        <name>substrate</name>
    </ligand>
</feature>
<proteinExistence type="inferred from homology"/>
<feature type="binding site" evidence="8">
    <location>
        <position position="188"/>
    </location>
    <ligand>
        <name>Zn(2+)</name>
        <dbReference type="ChEBI" id="CHEBI:29105"/>
    </ligand>
</feature>
<reference evidence="10" key="1">
    <citation type="journal article" date="2021" name="PeerJ">
        <title>Extensive microbial diversity within the chicken gut microbiome revealed by metagenomics and culture.</title>
        <authorList>
            <person name="Gilroy R."/>
            <person name="Ravi A."/>
            <person name="Getino M."/>
            <person name="Pursley I."/>
            <person name="Horton D.L."/>
            <person name="Alikhan N.F."/>
            <person name="Baker D."/>
            <person name="Gharbi K."/>
            <person name="Hall N."/>
            <person name="Watson M."/>
            <person name="Adriaenssens E.M."/>
            <person name="Foster-Nyarko E."/>
            <person name="Jarju S."/>
            <person name="Secka A."/>
            <person name="Antonio M."/>
            <person name="Oren A."/>
            <person name="Chaudhuri R.R."/>
            <person name="La Ragione R."/>
            <person name="Hildebrand F."/>
            <person name="Pallen M.J."/>
        </authorList>
    </citation>
    <scope>NUCLEOTIDE SEQUENCE</scope>
    <source>
        <strain evidence="10">ChiBcec21-2208</strain>
    </source>
</reference>
<evidence type="ECO:0000313" key="11">
    <source>
        <dbReference type="Proteomes" id="UP000782880"/>
    </source>
</evidence>
<feature type="binding site" evidence="8">
    <location>
        <position position="209"/>
    </location>
    <ligand>
        <name>Zn(2+)</name>
        <dbReference type="ChEBI" id="CHEBI:29105"/>
    </ligand>
</feature>
<dbReference type="SUPFAM" id="SSF51338">
    <property type="entry name" value="Composite domain of metallo-dependent hydrolases"/>
    <property type="match status" value="1"/>
</dbReference>
<reference evidence="10" key="2">
    <citation type="submission" date="2021-09" db="EMBL/GenBank/DDBJ databases">
        <authorList>
            <person name="Gilroy R."/>
        </authorList>
    </citation>
    <scope>NUCLEOTIDE SEQUENCE</scope>
    <source>
        <strain evidence="10">ChiBcec21-2208</strain>
    </source>
</reference>
<feature type="active site" description="Proton donor/acceptor" evidence="6">
    <location>
        <position position="266"/>
    </location>
</feature>
<sequence length="375" mass="40215">MIIRNAKVFSDGCRFVEKDLVIRDGRIVFGAAPQENEEIIDAQGAYALPGLVDIHFHGAVGHDFCDADEAGLQAIADFEASKGVLAICPATMTFDEKILNGIMDVAATHKNERGADLVGINMEGPYISPRKVGAQNPKYVMAADAGMFRRLQARSGGLIRLVDIAPEEPGNLDFIRECHNEVRISIAHTCTDYETAKEAFAAGASHMTHLYNAMPGITHREPGPIIAALEEGAEVELITDGVHIHPAMVRFTFNTFGDDHVILIADSMMACGLPDGQYSLGGQAVTVRGPRATLTEHPDTIAGSATCLYDCMKHAVMQMGVPLASAVRAASLNPARSIGIEADYGSLEPGRWGNVILADDQLNIVKVIRKGEVLA</sequence>
<evidence type="ECO:0000256" key="1">
    <source>
        <dbReference type="ARBA" id="ARBA00010716"/>
    </source>
</evidence>
<evidence type="ECO:0000256" key="4">
    <source>
        <dbReference type="ARBA" id="ARBA00023277"/>
    </source>
</evidence>